<feature type="domain" description="Response regulatory" evidence="5">
    <location>
        <begin position="5"/>
        <end position="123"/>
    </location>
</feature>
<dbReference type="SUPFAM" id="SSF52172">
    <property type="entry name" value="CheY-like"/>
    <property type="match status" value="1"/>
</dbReference>
<dbReference type="PRINTS" id="PR00038">
    <property type="entry name" value="HTHLUXR"/>
</dbReference>
<sequence length="211" mass="23991">MNKIKIVIVDDHLLFSQSLSFLINSFKEFMVSGNYNNGKDFLTGLIAMDELPDLVLLDVNMPVMDGVETMKRLKDNYPGLRVLALSVNDDEDTIIKMISSGASGYLLKDTHPNVFREALLKVHETGYFYTEMVSGVLINKLEAGNKTSLKERELEFIRLACTEMTYREIADEMCLSPKTVDGYRENLFQKLEIKTRIGLVLYAMKNKIVCV</sequence>
<proteinExistence type="predicted"/>
<protein>
    <submittedName>
        <fullName evidence="6">Response regulator transcription factor</fullName>
    </submittedName>
</protein>
<dbReference type="PANTHER" id="PTHR43214:SF43">
    <property type="entry name" value="TWO-COMPONENT RESPONSE REGULATOR"/>
    <property type="match status" value="1"/>
</dbReference>
<dbReference type="InterPro" id="IPR001789">
    <property type="entry name" value="Sig_transdc_resp-reg_receiver"/>
</dbReference>
<dbReference type="PROSITE" id="PS50043">
    <property type="entry name" value="HTH_LUXR_2"/>
    <property type="match status" value="1"/>
</dbReference>
<dbReference type="Gene3D" id="3.40.50.2300">
    <property type="match status" value="1"/>
</dbReference>
<dbReference type="CDD" id="cd06170">
    <property type="entry name" value="LuxR_C_like"/>
    <property type="match status" value="1"/>
</dbReference>
<keyword evidence="7" id="KW-1185">Reference proteome</keyword>
<evidence type="ECO:0000313" key="6">
    <source>
        <dbReference type="EMBL" id="UUC45291.1"/>
    </source>
</evidence>
<dbReference type="PROSITE" id="PS50110">
    <property type="entry name" value="RESPONSE_REGULATORY"/>
    <property type="match status" value="1"/>
</dbReference>
<feature type="domain" description="HTH luxR-type" evidence="4">
    <location>
        <begin position="142"/>
        <end position="207"/>
    </location>
</feature>
<dbReference type="Proteomes" id="UP001059844">
    <property type="component" value="Chromosome"/>
</dbReference>
<dbReference type="InterPro" id="IPR000792">
    <property type="entry name" value="Tscrpt_reg_LuxR_C"/>
</dbReference>
<evidence type="ECO:0000256" key="3">
    <source>
        <dbReference type="PROSITE-ProRule" id="PRU00169"/>
    </source>
</evidence>
<evidence type="ECO:0000259" key="4">
    <source>
        <dbReference type="PROSITE" id="PS50043"/>
    </source>
</evidence>
<dbReference type="SUPFAM" id="SSF46894">
    <property type="entry name" value="C-terminal effector domain of the bipartite response regulators"/>
    <property type="match status" value="1"/>
</dbReference>
<dbReference type="InterPro" id="IPR058245">
    <property type="entry name" value="NreC/VraR/RcsB-like_REC"/>
</dbReference>
<evidence type="ECO:0000256" key="2">
    <source>
        <dbReference type="ARBA" id="ARBA00023125"/>
    </source>
</evidence>
<evidence type="ECO:0000259" key="5">
    <source>
        <dbReference type="PROSITE" id="PS50110"/>
    </source>
</evidence>
<dbReference type="EMBL" id="CP101751">
    <property type="protein sequence ID" value="UUC45291.1"/>
    <property type="molecule type" value="Genomic_DNA"/>
</dbReference>
<dbReference type="CDD" id="cd17535">
    <property type="entry name" value="REC_NarL-like"/>
    <property type="match status" value="1"/>
</dbReference>
<accession>A0ABY5IV02</accession>
<dbReference type="SMART" id="SM00448">
    <property type="entry name" value="REC"/>
    <property type="match status" value="1"/>
</dbReference>
<name>A0ABY5IV02_9FLAO</name>
<dbReference type="Pfam" id="PF00196">
    <property type="entry name" value="GerE"/>
    <property type="match status" value="1"/>
</dbReference>
<evidence type="ECO:0000256" key="1">
    <source>
        <dbReference type="ARBA" id="ARBA00022553"/>
    </source>
</evidence>
<dbReference type="PANTHER" id="PTHR43214">
    <property type="entry name" value="TWO-COMPONENT RESPONSE REGULATOR"/>
    <property type="match status" value="1"/>
</dbReference>
<keyword evidence="2" id="KW-0238">DNA-binding</keyword>
<dbReference type="InterPro" id="IPR039420">
    <property type="entry name" value="WalR-like"/>
</dbReference>
<evidence type="ECO:0000313" key="7">
    <source>
        <dbReference type="Proteomes" id="UP001059844"/>
    </source>
</evidence>
<reference evidence="6" key="1">
    <citation type="submission" date="2022-07" db="EMBL/GenBank/DDBJ databases">
        <title>Isolation, identification, and degradation of a PFOSA degrading strain from sewage treatment plant.</title>
        <authorList>
            <person name="Zhang L."/>
            <person name="Huo Y."/>
        </authorList>
    </citation>
    <scope>NUCLEOTIDE SEQUENCE</scope>
    <source>
        <strain evidence="6">C1</strain>
    </source>
</reference>
<dbReference type="SMART" id="SM00421">
    <property type="entry name" value="HTH_LUXR"/>
    <property type="match status" value="1"/>
</dbReference>
<gene>
    <name evidence="6" type="ORF">NOX80_16895</name>
</gene>
<dbReference type="Pfam" id="PF00072">
    <property type="entry name" value="Response_reg"/>
    <property type="match status" value="1"/>
</dbReference>
<organism evidence="6 7">
    <name type="scientific">Flavobacterium cerinum</name>
    <dbReference type="NCBI Taxonomy" id="2502784"/>
    <lineage>
        <taxon>Bacteria</taxon>
        <taxon>Pseudomonadati</taxon>
        <taxon>Bacteroidota</taxon>
        <taxon>Flavobacteriia</taxon>
        <taxon>Flavobacteriales</taxon>
        <taxon>Flavobacteriaceae</taxon>
        <taxon>Flavobacterium</taxon>
    </lineage>
</organism>
<dbReference type="InterPro" id="IPR016032">
    <property type="entry name" value="Sig_transdc_resp-reg_C-effctor"/>
</dbReference>
<keyword evidence="1 3" id="KW-0597">Phosphoprotein</keyword>
<feature type="modified residue" description="4-aspartylphosphate" evidence="3">
    <location>
        <position position="58"/>
    </location>
</feature>
<dbReference type="RefSeq" id="WP_256550988.1">
    <property type="nucleotide sequence ID" value="NZ_CP101751.1"/>
</dbReference>
<dbReference type="InterPro" id="IPR011006">
    <property type="entry name" value="CheY-like_superfamily"/>
</dbReference>